<dbReference type="OrthoDB" id="8968781at2"/>
<keyword evidence="2" id="KW-0732">Signal</keyword>
<dbReference type="Gene3D" id="3.40.190.150">
    <property type="entry name" value="Bordetella uptake gene, domain 1"/>
    <property type="match status" value="1"/>
</dbReference>
<dbReference type="AlphaFoldDB" id="A0A0M7H1R8"/>
<dbReference type="PANTHER" id="PTHR42928">
    <property type="entry name" value="TRICARBOXYLATE-BINDING PROTEIN"/>
    <property type="match status" value="1"/>
</dbReference>
<feature type="chain" id="PRO_5005813003" evidence="2">
    <location>
        <begin position="38"/>
        <end position="339"/>
    </location>
</feature>
<dbReference type="InterPro" id="IPR042100">
    <property type="entry name" value="Bug_dom1"/>
</dbReference>
<dbReference type="InterPro" id="IPR005064">
    <property type="entry name" value="BUG"/>
</dbReference>
<dbReference type="PIRSF" id="PIRSF017082">
    <property type="entry name" value="YflP"/>
    <property type="match status" value="1"/>
</dbReference>
<dbReference type="Proteomes" id="UP000053096">
    <property type="component" value="Unassembled WGS sequence"/>
</dbReference>
<keyword evidence="3" id="KW-0456">Lyase</keyword>
<evidence type="ECO:0000313" key="3">
    <source>
        <dbReference type="EMBL" id="CUJ02550.1"/>
    </source>
</evidence>
<evidence type="ECO:0000313" key="4">
    <source>
        <dbReference type="Proteomes" id="UP000053096"/>
    </source>
</evidence>
<evidence type="ECO:0000256" key="2">
    <source>
        <dbReference type="SAM" id="SignalP"/>
    </source>
</evidence>
<organism evidence="3 4">
    <name type="scientific">Bordetella pseudohinzii</name>
    <dbReference type="NCBI Taxonomy" id="1331258"/>
    <lineage>
        <taxon>Bacteria</taxon>
        <taxon>Pseudomonadati</taxon>
        <taxon>Pseudomonadota</taxon>
        <taxon>Betaproteobacteria</taxon>
        <taxon>Burkholderiales</taxon>
        <taxon>Alcaligenaceae</taxon>
        <taxon>Bordetella</taxon>
    </lineage>
</organism>
<dbReference type="CDD" id="cd07012">
    <property type="entry name" value="PBP2_Bug_TTT"/>
    <property type="match status" value="1"/>
</dbReference>
<name>A0A0M7H1R8_9BORD</name>
<proteinExistence type="inferred from homology"/>
<dbReference type="SUPFAM" id="SSF53850">
    <property type="entry name" value="Periplasmic binding protein-like II"/>
    <property type="match status" value="1"/>
</dbReference>
<gene>
    <name evidence="3" type="ORF">ERS370011_03385</name>
</gene>
<accession>A0A0M7H1R8</accession>
<evidence type="ECO:0000256" key="1">
    <source>
        <dbReference type="ARBA" id="ARBA00006987"/>
    </source>
</evidence>
<dbReference type="RefSeq" id="WP_082149661.1">
    <property type="nucleotide sequence ID" value="NZ_CAJGUP010000181.1"/>
</dbReference>
<dbReference type="EMBL" id="CYTV01000010">
    <property type="protein sequence ID" value="CUJ02550.1"/>
    <property type="molecule type" value="Genomic_DNA"/>
</dbReference>
<reference evidence="3 4" key="1">
    <citation type="submission" date="2015-09" db="EMBL/GenBank/DDBJ databases">
        <authorList>
            <person name="Jackson K.R."/>
            <person name="Lunt B.L."/>
            <person name="Fisher J.N.B."/>
            <person name="Gardner A.V."/>
            <person name="Bailey M.E."/>
            <person name="Deus L.M."/>
            <person name="Earl A.S."/>
            <person name="Gibby P.D."/>
            <person name="Hartmann K.A."/>
            <person name="Liu J.E."/>
            <person name="Manci A.M."/>
            <person name="Nielsen D.A."/>
            <person name="Solomon M.B."/>
            <person name="Breakwell D.P."/>
            <person name="Burnett S.H."/>
            <person name="Grose J.H."/>
        </authorList>
    </citation>
    <scope>NUCLEOTIDE SEQUENCE [LARGE SCALE GENOMIC DNA]</scope>
    <source>
        <strain evidence="3 4">2789STDY5608636</strain>
    </source>
</reference>
<dbReference type="GO" id="GO:0016829">
    <property type="term" value="F:lyase activity"/>
    <property type="evidence" value="ECO:0007669"/>
    <property type="project" value="UniProtKB-KW"/>
</dbReference>
<dbReference type="PANTHER" id="PTHR42928:SF5">
    <property type="entry name" value="BLR1237 PROTEIN"/>
    <property type="match status" value="1"/>
</dbReference>
<dbReference type="Pfam" id="PF03401">
    <property type="entry name" value="TctC"/>
    <property type="match status" value="1"/>
</dbReference>
<sequence length="339" mass="35064">MKQNAIGRGTGVRVLAGRAVSAGLTAALALAAGPAGAAAGEWPAKPLRMIVPAGPGGSSDPTARLLADEMSKRLGQPVAVFNRPGAGGNIGMAEAARAEADGYTIVLSWTGPLATNMALYKAPGFDSRKDFSPITKVGCVPNILAVNKDLPVQNLKDYIALSKRRPNGLTYGSTGTGSSWHIAGAMIQQEAGAKLVHVPYTTPGTATTDLLSGQLDSMLPLVIMMVPYVKEGRVKGLAVMSTTRSPVLPQVPSTTELGMPELVSDTCFALLTSAGVAQPIIDKLNAVANQVLADPQVKTRLEASGITVEGGTAQQLGDYIKTETVRQAEIVKAINAKAE</sequence>
<protein>
    <submittedName>
        <fullName evidence="3">Argininosuccinate lyase</fullName>
    </submittedName>
</protein>
<feature type="signal peptide" evidence="2">
    <location>
        <begin position="1"/>
        <end position="37"/>
    </location>
</feature>
<dbReference type="Gene3D" id="3.40.190.10">
    <property type="entry name" value="Periplasmic binding protein-like II"/>
    <property type="match status" value="1"/>
</dbReference>
<comment type="similarity">
    <text evidence="1">Belongs to the UPF0065 (bug) family.</text>
</comment>